<dbReference type="Ensembl" id="ENSDCDT00010043993.1">
    <property type="protein sequence ID" value="ENSDCDP00010035262.1"/>
    <property type="gene ID" value="ENSDCDG00010022740.1"/>
</dbReference>
<dbReference type="Pfam" id="PF25683">
    <property type="entry name" value="URGCP_GTPase"/>
    <property type="match status" value="1"/>
</dbReference>
<dbReference type="Pfam" id="PF25496">
    <property type="entry name" value="URGCP"/>
    <property type="match status" value="1"/>
</dbReference>
<reference evidence="3" key="3">
    <citation type="submission" date="2025-09" db="UniProtKB">
        <authorList>
            <consortium name="Ensembl"/>
        </authorList>
    </citation>
    <scope>IDENTIFICATION</scope>
</reference>
<dbReference type="GeneTree" id="ENSGT00940000154390"/>
<accession>A0AAY4CPW9</accession>
<dbReference type="GO" id="GO:0005525">
    <property type="term" value="F:GTP binding"/>
    <property type="evidence" value="ECO:0007669"/>
    <property type="project" value="InterPro"/>
</dbReference>
<dbReference type="InterPro" id="IPR052986">
    <property type="entry name" value="VLIG_GTPase"/>
</dbReference>
<dbReference type="InterPro" id="IPR058641">
    <property type="entry name" value="GVIN1_dom"/>
</dbReference>
<dbReference type="PANTHER" id="PTHR14819:SF9">
    <property type="entry name" value="UP-REGULATOR OF CELL PROLIFERATION-LIKE"/>
    <property type="match status" value="1"/>
</dbReference>
<dbReference type="Proteomes" id="UP000694580">
    <property type="component" value="Chromosome 19"/>
</dbReference>
<comment type="similarity">
    <text evidence="1">Belongs to the TRAFAC class dynamin-like GTPase superfamily. Very large inducible GTPase (VLIG) family.</text>
</comment>
<sequence length="1526" mass="175128">MYMLGMRDFLRDPLDITSMLYISNLTLEDEMPSAPSHLLYSFLRRLWLYSPQARNPSCSAVPDSSWPGTCPPSLDEGIGEDLSAVNPLDLITGVFMCSNSFLRQEIARHMVRCNFAVPLLLPPIWPDVHGTLLLWPFRGVLGQWKPNPFRQPQEMQMKNMASSRMPLLSCVRLGDCNVSKSQVLNRLMSGPHKQCEFFIHRHMEGGQLPRSLSEGVVEIGWNLPVDDPSGDMFSRPMLMSNLRGDAASFDRQLSLLCRGSAVLIVLCGSLGDRECELLAYWRSLACHMVLVDCPQQFEDVSASEGHKKRLSKMVKELELDQRLLLSNYTGNEEELALCLKEALSHLIPHLHAVNLVDLAGISMDLSFNVDEDDICRKAYKEAEEVLKGIEEDPVKYKEEQLPLQGAQWKRLVELEKEECRPVEDDDFDPPEVEEEKRAIQQDLRKYKLTSAMKGFIDALTTINTFKRAFFLKWMEVQLGVMQWEQFSASQCTEPMETTSAGNYIFLGVEHFFREMGLMYELCHHSACSDSYVLRLPNLAAELLMHGVPLEIYDGDASAVPMNWLYSVLVQLQKKLPLNMRMKVITAFGLHDSKNAEVLSTLFGTSFPKGTYRHAKGAYMLLLVLPDNLRWEMECDLLLLINTEGLNFPSEQEDSLEHDHELATFVTGLSDVMLLNLKADSENEVQSTLQIAVSALLRTKETEKMPACLIMTQNDKLDTRVLSLQMSRVIQVLNMDKSPQALEIENVPRTENNSHCLMAPWNNNIVYSPVNPEGTKAMLDLKSSLFHTTKECAVTNQDTRLPQFTESISQLWEAVKRENFPIPFNNTEIAVTFSGVCTKLVYDEQNIQNHMEGWIGGVDGHITDLKEGRRGARRNSEDILRKLEDDASSELNTECDRLRAGLKEYFKREDINWHLVDAYHTNFLNTVDVLQMQSTNELNKKLEFATDVYEISAKTKALQTALEAALEVKLRLLLISSRTSDDLLDDIRLEEEFASVWDQVPTNLEQKPVEQVDIADKVKQQLRENLRVRVLQKYIDKLELVGKQSVGDFTVLNEHFGFRSKLKRTLQSDKEEAPAFAAKMIDACDESVLEKVKRKENYSNSYTKDLLEIIDRGLSSKEFNVNSLFEIDLKVYVCNKASLSFKEMQDKLVRQMNSKKMFLMDNKQRYMQDFKQQYRSRHQCLKAAQAFTSMCLKPAAQCYIEGSMGIQIFTDILRKDELGQLCSPKQFHYNVLKELMQEDSFESFYEYLQSSENFIRKRILQIVVNYFSGTVMLEDSRQQCKDEVISQIEQAINQSADAMSGEPDRLHLLLLMVCNALERNTDLVLERDMLKNPLFDFCSHHGYLLTSLRDNVAELSSFLDQELMKSSSVVEISQDLPSQLQNKLYERIKGCGKRCPFCKAPCDVEDRNHTVHSSLWHRPKDLLPYACSGSYNTCSEEMRHDSYFSPNDDNDQIIAYKDYQSIYPDWSIPQEHRERGGSSIYWRYVMMRHNDRFAQAFQCEPAVLPQDWITVHQQEALESLRKAFQVE</sequence>
<evidence type="ECO:0000259" key="2">
    <source>
        <dbReference type="PROSITE" id="PS51717"/>
    </source>
</evidence>
<dbReference type="Pfam" id="PF25974">
    <property type="entry name" value="URGCP_9th"/>
    <property type="match status" value="1"/>
</dbReference>
<dbReference type="InterPro" id="IPR030383">
    <property type="entry name" value="G_VLIG_dom"/>
</dbReference>
<feature type="domain" description="VLIG-type G" evidence="2">
    <location>
        <begin position="578"/>
        <end position="815"/>
    </location>
</feature>
<dbReference type="InterPro" id="IPR057365">
    <property type="entry name" value="URGCP"/>
</dbReference>
<evidence type="ECO:0000313" key="3">
    <source>
        <dbReference type="Ensembl" id="ENSDCDP00010035262.1"/>
    </source>
</evidence>
<dbReference type="InterPro" id="IPR027417">
    <property type="entry name" value="P-loop_NTPase"/>
</dbReference>
<evidence type="ECO:0000313" key="4">
    <source>
        <dbReference type="Proteomes" id="UP000694580"/>
    </source>
</evidence>
<name>A0AAY4CPW9_9TELE</name>
<evidence type="ECO:0000256" key="1">
    <source>
        <dbReference type="ARBA" id="ARBA00006828"/>
    </source>
</evidence>
<keyword evidence="4" id="KW-1185">Reference proteome</keyword>
<protein>
    <recommendedName>
        <fullName evidence="2">VLIG-type G domain-containing protein</fullName>
    </recommendedName>
</protein>
<proteinExistence type="inferred from homology"/>
<gene>
    <name evidence="3" type="primary">gvin1l2</name>
</gene>
<dbReference type="PROSITE" id="PS51717">
    <property type="entry name" value="G_VLIG"/>
    <property type="match status" value="1"/>
</dbReference>
<organism evidence="3 4">
    <name type="scientific">Denticeps clupeoides</name>
    <name type="common">denticle herring</name>
    <dbReference type="NCBI Taxonomy" id="299321"/>
    <lineage>
        <taxon>Eukaryota</taxon>
        <taxon>Metazoa</taxon>
        <taxon>Chordata</taxon>
        <taxon>Craniata</taxon>
        <taxon>Vertebrata</taxon>
        <taxon>Euteleostomi</taxon>
        <taxon>Actinopterygii</taxon>
        <taxon>Neopterygii</taxon>
        <taxon>Teleostei</taxon>
        <taxon>Clupei</taxon>
        <taxon>Clupeiformes</taxon>
        <taxon>Denticipitoidei</taxon>
        <taxon>Denticipitidae</taxon>
        <taxon>Denticeps</taxon>
    </lineage>
</organism>
<reference evidence="3" key="2">
    <citation type="submission" date="2025-08" db="UniProtKB">
        <authorList>
            <consortium name="Ensembl"/>
        </authorList>
    </citation>
    <scope>IDENTIFICATION</scope>
</reference>
<dbReference type="Gene3D" id="3.40.50.300">
    <property type="entry name" value="P-loop containing nucleotide triphosphate hydrolases"/>
    <property type="match status" value="1"/>
</dbReference>
<reference evidence="3 4" key="1">
    <citation type="submission" date="2020-06" db="EMBL/GenBank/DDBJ databases">
        <authorList>
            <consortium name="Wellcome Sanger Institute Data Sharing"/>
        </authorList>
    </citation>
    <scope>NUCLEOTIDE SEQUENCE [LARGE SCALE GENOMIC DNA]</scope>
</reference>
<dbReference type="PANTHER" id="PTHR14819">
    <property type="entry name" value="GTP-BINDING"/>
    <property type="match status" value="1"/>
</dbReference>